<keyword evidence="1" id="KW-0805">Transcription regulation</keyword>
<dbReference type="Pfam" id="PF00356">
    <property type="entry name" value="LacI"/>
    <property type="match status" value="1"/>
</dbReference>
<dbReference type="Gene3D" id="3.40.50.2300">
    <property type="match status" value="2"/>
</dbReference>
<reference evidence="5 6" key="1">
    <citation type="submission" date="2021-04" db="EMBL/GenBank/DDBJ databases">
        <title>The genome sequence of Ideonella sp. 3Y2.</title>
        <authorList>
            <person name="Liu Y."/>
        </authorList>
    </citation>
    <scope>NUCLEOTIDE SEQUENCE [LARGE SCALE GENOMIC DNA]</scope>
    <source>
        <strain evidence="5 6">3Y2</strain>
    </source>
</reference>
<gene>
    <name evidence="5" type="ORF">KAK03_00300</name>
</gene>
<dbReference type="InterPro" id="IPR000843">
    <property type="entry name" value="HTH_LacI"/>
</dbReference>
<dbReference type="Proteomes" id="UP000676246">
    <property type="component" value="Unassembled WGS sequence"/>
</dbReference>
<feature type="domain" description="HTH lacI-type" evidence="4">
    <location>
        <begin position="16"/>
        <end position="73"/>
    </location>
</feature>
<dbReference type="InterPro" id="IPR046335">
    <property type="entry name" value="LacI/GalR-like_sensor"/>
</dbReference>
<evidence type="ECO:0000256" key="3">
    <source>
        <dbReference type="ARBA" id="ARBA00023163"/>
    </source>
</evidence>
<evidence type="ECO:0000256" key="2">
    <source>
        <dbReference type="ARBA" id="ARBA00023125"/>
    </source>
</evidence>
<evidence type="ECO:0000256" key="1">
    <source>
        <dbReference type="ARBA" id="ARBA00023015"/>
    </source>
</evidence>
<dbReference type="CDD" id="cd01392">
    <property type="entry name" value="HTH_LacI"/>
    <property type="match status" value="1"/>
</dbReference>
<dbReference type="SMART" id="SM00354">
    <property type="entry name" value="HTH_LACI"/>
    <property type="match status" value="1"/>
</dbReference>
<proteinExistence type="predicted"/>
<dbReference type="PANTHER" id="PTHR30146:SF153">
    <property type="entry name" value="LACTOSE OPERON REPRESSOR"/>
    <property type="match status" value="1"/>
</dbReference>
<dbReference type="AlphaFoldDB" id="A0A940YF91"/>
<name>A0A940YF91_9BURK</name>
<dbReference type="InterPro" id="IPR010982">
    <property type="entry name" value="Lambda_DNA-bd_dom_sf"/>
</dbReference>
<dbReference type="InterPro" id="IPR028082">
    <property type="entry name" value="Peripla_BP_I"/>
</dbReference>
<dbReference type="EMBL" id="JAGQDD010000001">
    <property type="protein sequence ID" value="MBQ0928904.1"/>
    <property type="molecule type" value="Genomic_DNA"/>
</dbReference>
<evidence type="ECO:0000313" key="5">
    <source>
        <dbReference type="EMBL" id="MBQ0928904.1"/>
    </source>
</evidence>
<dbReference type="RefSeq" id="WP_210851021.1">
    <property type="nucleotide sequence ID" value="NZ_JAGQDD010000001.1"/>
</dbReference>
<dbReference type="Pfam" id="PF13377">
    <property type="entry name" value="Peripla_BP_3"/>
    <property type="match status" value="1"/>
</dbReference>
<protein>
    <submittedName>
        <fullName evidence="5">LacI family DNA-binding transcriptional regulator</fullName>
    </submittedName>
</protein>
<accession>A0A940YF91</accession>
<evidence type="ECO:0000313" key="6">
    <source>
        <dbReference type="Proteomes" id="UP000676246"/>
    </source>
</evidence>
<dbReference type="PROSITE" id="PS50932">
    <property type="entry name" value="HTH_LACI_2"/>
    <property type="match status" value="1"/>
</dbReference>
<evidence type="ECO:0000259" key="4">
    <source>
        <dbReference type="PROSITE" id="PS50932"/>
    </source>
</evidence>
<dbReference type="GO" id="GO:0000976">
    <property type="term" value="F:transcription cis-regulatory region binding"/>
    <property type="evidence" value="ECO:0007669"/>
    <property type="project" value="TreeGrafter"/>
</dbReference>
<keyword evidence="6" id="KW-1185">Reference proteome</keyword>
<dbReference type="PANTHER" id="PTHR30146">
    <property type="entry name" value="LACI-RELATED TRANSCRIPTIONAL REPRESSOR"/>
    <property type="match status" value="1"/>
</dbReference>
<dbReference type="SUPFAM" id="SSF53822">
    <property type="entry name" value="Periplasmic binding protein-like I"/>
    <property type="match status" value="1"/>
</dbReference>
<dbReference type="CDD" id="cd06267">
    <property type="entry name" value="PBP1_LacI_sugar_binding-like"/>
    <property type="match status" value="1"/>
</dbReference>
<dbReference type="GO" id="GO:0003700">
    <property type="term" value="F:DNA-binding transcription factor activity"/>
    <property type="evidence" value="ECO:0007669"/>
    <property type="project" value="TreeGrafter"/>
</dbReference>
<comment type="caution">
    <text evidence="5">The sequence shown here is derived from an EMBL/GenBank/DDBJ whole genome shotgun (WGS) entry which is preliminary data.</text>
</comment>
<dbReference type="Gene3D" id="1.10.260.40">
    <property type="entry name" value="lambda repressor-like DNA-binding domains"/>
    <property type="match status" value="1"/>
</dbReference>
<keyword evidence="3" id="KW-0804">Transcription</keyword>
<sequence>MTQPTAKRSTRARHAATLADVGRAAGVSAMAASAVLNGAKTSSRISDETRQRILEAAEQLRYRPNATARGLAERRMNTLGLATTLSGNELNQYFLEVFNGVIEAAAAAGQNTTVFAFDTWPEVARRMASICDGRIDGLILLAPLLGPDDAQALPEHTPVVSVHANHALPGVPNIESDEERGAFEMVRQMLALGHRRILHLAGPADSIGANRRVAGWRRAHAEAGVPLDEDLLVRGGFSAEASRRQLADWFDAHRGDEVPHAIFAVSDAVALGCFEVLGARGLQVPRDLSVVGFDDTLLARSARLATVHQPLREMGHLAVRLLLAAVDAKLGLAPPQPIASQVLPTETVLQPSLAPVRPGPLAIP</sequence>
<keyword evidence="2 5" id="KW-0238">DNA-binding</keyword>
<organism evidence="5 6">
    <name type="scientific">Ideonella alba</name>
    <dbReference type="NCBI Taxonomy" id="2824118"/>
    <lineage>
        <taxon>Bacteria</taxon>
        <taxon>Pseudomonadati</taxon>
        <taxon>Pseudomonadota</taxon>
        <taxon>Betaproteobacteria</taxon>
        <taxon>Burkholderiales</taxon>
        <taxon>Sphaerotilaceae</taxon>
        <taxon>Ideonella</taxon>
    </lineage>
</organism>
<dbReference type="SUPFAM" id="SSF47413">
    <property type="entry name" value="lambda repressor-like DNA-binding domains"/>
    <property type="match status" value="1"/>
</dbReference>